<dbReference type="InterPro" id="IPR006311">
    <property type="entry name" value="TAT_signal"/>
</dbReference>
<feature type="region of interest" description="Disordered" evidence="1">
    <location>
        <begin position="559"/>
        <end position="584"/>
    </location>
</feature>
<gene>
    <name evidence="2" type="ORF">HTZ84_04725</name>
</gene>
<evidence type="ECO:0000313" key="3">
    <source>
        <dbReference type="Proteomes" id="UP001016761"/>
    </source>
</evidence>
<comment type="caution">
    <text evidence="2">The sequence shown here is derived from an EMBL/GenBank/DDBJ whole genome shotgun (WGS) entry which is preliminary data.</text>
</comment>
<dbReference type="SUPFAM" id="SSF51126">
    <property type="entry name" value="Pectin lyase-like"/>
    <property type="match status" value="1"/>
</dbReference>
<dbReference type="PROSITE" id="PS51318">
    <property type="entry name" value="TAT"/>
    <property type="match status" value="1"/>
</dbReference>
<sequence>MARDPAVSDDGVSSGANPERADYGDNNTLLDRRSYLKLAGATTAAATAVTAATGAASAADYDVIRAQGQTINIGSGETFENKLIDLTTGSSVLLMVNGANSTIRNVGFKGLHRGDGFMISINAGRGDVLVENVYLGDGSTKEGADFVHGPGAVFMHRNNNADVTFRRCNVQGWPNNAFYCSNTAHGGSARFEYCFGKNNGVSTYRVASGNDAIIGCVAYNDNTDYGQGYGGYGETNGRPVWVWNGGTVTIRDSNFSDGPYPYALVAGANNSPGRANFESGGYSGNIRRGAGSTVTVGSAVSSAPDLSIPDGVPTSAEAAASGGERRTRGDHENLQHTYEFVAEGESEPTDYYFEVEEGPIEPSSYNGATIEPEYTWVNDDGTRAAGRVVDGRHAWEFDSPLVDVTVDGPATPLVNDRQSNLDRYPRSGAAGDDWKGDMPWHATDSGSSDEPDGGSDGTDGSNDETTDDSTDTDESTDGEREFEHTYEFVAEGESEPTDYYFEVEEGPIEPSTYNGATVEESRMWVSDDGTRAAGRVADGRHAWAFDSLLVDVTVDGPAEPLVDDRQSNLDRYPQSGATGDGWKGDMPWHHSFEHTYEFVAEGESEPTDYYFEVEEGPIEPSTYNGATVEESRMWVSDDGTRAAGRVVDGRHAWEFDSLLVDVTVDGPAEPLVDDRPSYLGRYPLSGATGDGWKGDMPWHAADDPVHTLLIDGVGIIGKTSYDFRVSGDAEPTNYQGASINDDTSIVDGRVSGSLRGWRDAFEFSGDLESLTINGSARVYLDDERVDPNEYGEELDHVLTIVSNGSPASYEVSVDGRIAAIAGDDSSEAASIRDGRTAVGSIDAGYHRFRYSGSVTDLAFDEGTAFVYADQDRITPDDY</sequence>
<keyword evidence="3" id="KW-1185">Reference proteome</keyword>
<protein>
    <recommendedName>
        <fullName evidence="4">Right-handed parallel beta-helix repeat-containing protein</fullName>
    </recommendedName>
</protein>
<organism evidence="2 3">
    <name type="scientific">Haloterrigena gelatinilytica</name>
    <dbReference type="NCBI Taxonomy" id="2741724"/>
    <lineage>
        <taxon>Archaea</taxon>
        <taxon>Methanobacteriati</taxon>
        <taxon>Methanobacteriota</taxon>
        <taxon>Stenosarchaea group</taxon>
        <taxon>Halobacteria</taxon>
        <taxon>Halobacteriales</taxon>
        <taxon>Natrialbaceae</taxon>
        <taxon>Haloterrigena</taxon>
    </lineage>
</organism>
<feature type="region of interest" description="Disordered" evidence="1">
    <location>
        <begin position="1"/>
        <end position="26"/>
    </location>
</feature>
<name>A0ABX2L5T8_9EURY</name>
<dbReference type="InterPro" id="IPR011050">
    <property type="entry name" value="Pectin_lyase_fold/virulence"/>
</dbReference>
<evidence type="ECO:0000313" key="2">
    <source>
        <dbReference type="EMBL" id="NUC71619.1"/>
    </source>
</evidence>
<evidence type="ECO:0000256" key="1">
    <source>
        <dbReference type="SAM" id="MobiDB-lite"/>
    </source>
</evidence>
<dbReference type="RefSeq" id="WP_174679614.1">
    <property type="nucleotide sequence ID" value="NZ_JABUQZ010000001.1"/>
</dbReference>
<accession>A0ABX2L5T8</accession>
<feature type="region of interest" description="Disordered" evidence="1">
    <location>
        <begin position="403"/>
        <end position="482"/>
    </location>
</feature>
<feature type="compositionally biased region" description="Acidic residues" evidence="1">
    <location>
        <begin position="461"/>
        <end position="476"/>
    </location>
</feature>
<proteinExistence type="predicted"/>
<dbReference type="EMBL" id="JABUQZ010000001">
    <property type="protein sequence ID" value="NUC71619.1"/>
    <property type="molecule type" value="Genomic_DNA"/>
</dbReference>
<evidence type="ECO:0008006" key="4">
    <source>
        <dbReference type="Google" id="ProtNLM"/>
    </source>
</evidence>
<feature type="region of interest" description="Disordered" evidence="1">
    <location>
        <begin position="305"/>
        <end position="331"/>
    </location>
</feature>
<reference evidence="2 3" key="1">
    <citation type="submission" date="2020-06" db="EMBL/GenBank/DDBJ databases">
        <title>Haloterrigena sp. nov., an extremely halophilic archaeon isolated from a saline sediment.</title>
        <authorList>
            <person name="Liu B.-B."/>
        </authorList>
    </citation>
    <scope>NUCLEOTIDE SEQUENCE [LARGE SCALE GENOMIC DNA]</scope>
    <source>
        <strain evidence="2 3">SYSU A558-1</strain>
    </source>
</reference>
<dbReference type="Proteomes" id="UP001016761">
    <property type="component" value="Unassembled WGS sequence"/>
</dbReference>